<reference evidence="10" key="3">
    <citation type="submission" date="2014-09" db="EMBL/GenBank/DDBJ databases">
        <authorList>
            <person name="Magalhaes I.L.F."/>
            <person name="Oliveira U."/>
            <person name="Santos F.R."/>
            <person name="Vidigal T.H.D.A."/>
            <person name="Brescovit A.D."/>
            <person name="Santos A.J."/>
        </authorList>
    </citation>
    <scope>NUCLEOTIDE SEQUENCE</scope>
</reference>
<dbReference type="GO" id="GO:0006950">
    <property type="term" value="P:response to stress"/>
    <property type="evidence" value="ECO:0007669"/>
    <property type="project" value="UniProtKB-ARBA"/>
</dbReference>
<evidence type="ECO:0000256" key="8">
    <source>
        <dbReference type="SAM" id="MobiDB-lite"/>
    </source>
</evidence>
<evidence type="ECO:0000256" key="1">
    <source>
        <dbReference type="ARBA" id="ARBA00004477"/>
    </source>
</evidence>
<feature type="transmembrane region" description="Helical" evidence="7">
    <location>
        <begin position="153"/>
        <end position="186"/>
    </location>
</feature>
<comment type="similarity">
    <text evidence="2 7">Belongs to the derlin family.</text>
</comment>
<feature type="region of interest" description="Disordered" evidence="8">
    <location>
        <begin position="221"/>
        <end position="245"/>
    </location>
</feature>
<proteinExistence type="inferred from homology"/>
<organism evidence="9">
    <name type="scientific">Lygus hesperus</name>
    <name type="common">Western plant bug</name>
    <dbReference type="NCBI Taxonomy" id="30085"/>
    <lineage>
        <taxon>Eukaryota</taxon>
        <taxon>Metazoa</taxon>
        <taxon>Ecdysozoa</taxon>
        <taxon>Arthropoda</taxon>
        <taxon>Hexapoda</taxon>
        <taxon>Insecta</taxon>
        <taxon>Pterygota</taxon>
        <taxon>Neoptera</taxon>
        <taxon>Paraneoptera</taxon>
        <taxon>Hemiptera</taxon>
        <taxon>Heteroptera</taxon>
        <taxon>Panheteroptera</taxon>
        <taxon>Cimicomorpha</taxon>
        <taxon>Miridae</taxon>
        <taxon>Mirini</taxon>
        <taxon>Lygus</taxon>
    </lineage>
</organism>
<dbReference type="InterPro" id="IPR007599">
    <property type="entry name" value="DER1"/>
</dbReference>
<gene>
    <name evidence="9" type="primary">DERL1</name>
    <name evidence="11" type="synonym">DERL1_1</name>
    <name evidence="9" type="ORF">CM83_48626</name>
    <name evidence="11" type="ORF">g.77032</name>
</gene>
<accession>A0A0A9W3J1</accession>
<dbReference type="SUPFAM" id="SSF144091">
    <property type="entry name" value="Rhomboid-like"/>
    <property type="match status" value="1"/>
</dbReference>
<dbReference type="InterPro" id="IPR035952">
    <property type="entry name" value="Rhomboid-like_sf"/>
</dbReference>
<evidence type="ECO:0000313" key="9">
    <source>
        <dbReference type="EMBL" id="JAG01981.1"/>
    </source>
</evidence>
<keyword evidence="5 7" id="KW-1133">Transmembrane helix</keyword>
<keyword evidence="3 7" id="KW-0812">Transmembrane</keyword>
<keyword evidence="6 7" id="KW-0472">Membrane</keyword>
<comment type="function">
    <text evidence="7">May be involved in the degradation of misfolded endoplasmic reticulum (ER) luminal proteins.</text>
</comment>
<evidence type="ECO:0000313" key="11">
    <source>
        <dbReference type="EMBL" id="JAQ18376.1"/>
    </source>
</evidence>
<evidence type="ECO:0000256" key="7">
    <source>
        <dbReference type="RuleBase" id="RU363059"/>
    </source>
</evidence>
<dbReference type="PANTHER" id="PTHR11009">
    <property type="entry name" value="DER1-LIKE PROTEIN, DERLIN"/>
    <property type="match status" value="1"/>
</dbReference>
<keyword evidence="4 7" id="KW-0256">Endoplasmic reticulum</keyword>
<dbReference type="EMBL" id="GBHO01041623">
    <property type="protein sequence ID" value="JAG01981.1"/>
    <property type="molecule type" value="Transcribed_RNA"/>
</dbReference>
<feature type="transmembrane region" description="Helical" evidence="7">
    <location>
        <begin position="100"/>
        <end position="133"/>
    </location>
</feature>
<evidence type="ECO:0000256" key="4">
    <source>
        <dbReference type="ARBA" id="ARBA00022824"/>
    </source>
</evidence>
<reference evidence="11" key="4">
    <citation type="journal article" date="2016" name="Gigascience">
        <title>De novo construction of an expanded transcriptome assembly for the western tarnished plant bug, Lygus hesperus.</title>
        <authorList>
            <person name="Tassone E.E."/>
            <person name="Geib S.M."/>
            <person name="Hall B."/>
            <person name="Fabrick J.A."/>
            <person name="Brent C.S."/>
            <person name="Hull J.J."/>
        </authorList>
    </citation>
    <scope>NUCLEOTIDE SEQUENCE</scope>
</reference>
<reference evidence="9" key="1">
    <citation type="journal article" date="2014" name="PLoS ONE">
        <title>Transcriptome-Based Identification of ABC Transporters in the Western Tarnished Plant Bug Lygus hesperus.</title>
        <authorList>
            <person name="Hull J.J."/>
            <person name="Chaney K."/>
            <person name="Geib S.M."/>
            <person name="Fabrick J.A."/>
            <person name="Brent C.S."/>
            <person name="Walsh D."/>
            <person name="Lavine L.C."/>
        </authorList>
    </citation>
    <scope>NUCLEOTIDE SEQUENCE</scope>
</reference>
<comment type="caution">
    <text evidence="7">Lacks conserved residue(s) required for the propagation of feature annotation.</text>
</comment>
<dbReference type="Pfam" id="PF04511">
    <property type="entry name" value="DER1"/>
    <property type="match status" value="1"/>
</dbReference>
<dbReference type="EMBL" id="GDHC01000253">
    <property type="protein sequence ID" value="JAQ18376.1"/>
    <property type="molecule type" value="Transcribed_RNA"/>
</dbReference>
<evidence type="ECO:0000256" key="2">
    <source>
        <dbReference type="ARBA" id="ARBA00008917"/>
    </source>
</evidence>
<dbReference type="GO" id="GO:0005789">
    <property type="term" value="C:endoplasmic reticulum membrane"/>
    <property type="evidence" value="ECO:0007669"/>
    <property type="project" value="UniProtKB-SubCell"/>
</dbReference>
<name>A0A0A9W3J1_LYGHE</name>
<protein>
    <recommendedName>
        <fullName evidence="7">Derlin</fullName>
    </recommendedName>
</protein>
<evidence type="ECO:0000256" key="3">
    <source>
        <dbReference type="ARBA" id="ARBA00022692"/>
    </source>
</evidence>
<sequence length="245" mass="28381">MSDFGTWFKSVPFMTRHWLALTVGFTLLGKLGVLRFDQMILLYEPFLHRFQIWRPLTALFYYPLVPSTGFHFLINCYFLYNYSLRLETGVFSGRKADYFFLLFFNWLTCVVLGLVMSFTLLMDPMVLSVLYIWCNLNKDTIVSFWFGSRFKAMYLPWVLLAFNAIVAGGGVMELMGIIVGHLYFFLMYTYPQELGGPRLISTPQLFYDWFPNENEAATGFGQPPAAGEQPRRRHQWGTGHVLGGN</sequence>
<feature type="transmembrane region" description="Helical" evidence="7">
    <location>
        <begin position="59"/>
        <end position="80"/>
    </location>
</feature>
<dbReference type="AlphaFoldDB" id="A0A0A9W3J1"/>
<dbReference type="EMBL" id="GBRD01013198">
    <property type="protein sequence ID" value="JAG52628.1"/>
    <property type="molecule type" value="Transcribed_RNA"/>
</dbReference>
<evidence type="ECO:0000256" key="5">
    <source>
        <dbReference type="ARBA" id="ARBA00022989"/>
    </source>
</evidence>
<comment type="subcellular location">
    <subcellularLocation>
        <location evidence="1 7">Endoplasmic reticulum membrane</location>
        <topology evidence="1 7">Multi-pass membrane protein</topology>
    </subcellularLocation>
</comment>
<evidence type="ECO:0000256" key="6">
    <source>
        <dbReference type="ARBA" id="ARBA00023136"/>
    </source>
</evidence>
<evidence type="ECO:0000313" key="10">
    <source>
        <dbReference type="EMBL" id="JAG52628.1"/>
    </source>
</evidence>
<reference evidence="9" key="2">
    <citation type="submission" date="2014-07" db="EMBL/GenBank/DDBJ databases">
        <authorList>
            <person name="Hull J."/>
        </authorList>
    </citation>
    <scope>NUCLEOTIDE SEQUENCE</scope>
</reference>